<dbReference type="InterPro" id="IPR051329">
    <property type="entry name" value="NIR_SIR_4Fe-4S"/>
</dbReference>
<evidence type="ECO:0000313" key="10">
    <source>
        <dbReference type="Proteomes" id="UP001501251"/>
    </source>
</evidence>
<keyword evidence="6" id="KW-0411">Iron-sulfur</keyword>
<keyword evidence="10" id="KW-1185">Reference proteome</keyword>
<gene>
    <name evidence="9" type="primary">cobG</name>
    <name evidence="9" type="ORF">GCM10022252_42550</name>
</gene>
<dbReference type="Gene3D" id="3.30.413.10">
    <property type="entry name" value="Sulfite Reductase Hemoprotein, domain 1"/>
    <property type="match status" value="1"/>
</dbReference>
<reference evidence="10" key="1">
    <citation type="journal article" date="2019" name="Int. J. Syst. Evol. Microbiol.">
        <title>The Global Catalogue of Microorganisms (GCM) 10K type strain sequencing project: providing services to taxonomists for standard genome sequencing and annotation.</title>
        <authorList>
            <consortium name="The Broad Institute Genomics Platform"/>
            <consortium name="The Broad Institute Genome Sequencing Center for Infectious Disease"/>
            <person name="Wu L."/>
            <person name="Ma J."/>
        </authorList>
    </citation>
    <scope>NUCLEOTIDE SEQUENCE [LARGE SCALE GENOMIC DNA]</scope>
    <source>
        <strain evidence="10">JCM 17388</strain>
    </source>
</reference>
<keyword evidence="2" id="KW-0349">Heme</keyword>
<evidence type="ECO:0000256" key="7">
    <source>
        <dbReference type="SAM" id="MobiDB-lite"/>
    </source>
</evidence>
<name>A0ABP8B1Y0_9ACTN</name>
<accession>A0ABP8B1Y0</accession>
<keyword evidence="1" id="KW-0004">4Fe-4S</keyword>
<dbReference type="PANTHER" id="PTHR32439:SF9">
    <property type="entry name" value="BLR3264 PROTEIN"/>
    <property type="match status" value="1"/>
</dbReference>
<dbReference type="EMBL" id="BAABAQ010000007">
    <property type="protein sequence ID" value="GAA4195928.1"/>
    <property type="molecule type" value="Genomic_DNA"/>
</dbReference>
<evidence type="ECO:0000313" key="9">
    <source>
        <dbReference type="EMBL" id="GAA4195928.1"/>
    </source>
</evidence>
<evidence type="ECO:0000256" key="2">
    <source>
        <dbReference type="ARBA" id="ARBA00022617"/>
    </source>
</evidence>
<sequence>MSIADFSGRSRLDACPGALQVHAAADGGLARVRVPGGRLTPSQLRELADAASAYGGGVIELTSRANVQVRGLGPENPDGGAGGGFAARMAGAGLLPSATHERIRNILASPLTGLTGLAELTGLVGRAGPTDAYGPGGAEHRGHPGRPGGGPIVDVTPLIGELDRRLCARPALAALPGRFMFALDDGRGDVAGLGADAGILPTGPDEVALILAGTDTGLRVPLDGAVTALLAAAGAFLDELTTRDVTAWRIAELPDGPSLIAARVRTALGIPGTAPFEPVSLRVVTLGPVGVIGSAGMTEPGVEVGVEGGEGGDARVALGVAVPLGRLTSASARLLADVASGGEIRLTPWRGVVLPGLERAEVAGTAARLEAAGLVVDPASLWVGVTACTGRPGCAKSLADVQADAATAIGLTPPPSLPPPSVALPSTVPPSGSDSSGSGPPVAPPSGSGPGTDTLPVHWAGCARRCGRPRGRVADVVATGDGYRLELDGTGLTCSGIEETAAAVAAARGEL</sequence>
<protein>
    <submittedName>
        <fullName evidence="9">Precorrin-3B synthase</fullName>
    </submittedName>
</protein>
<evidence type="ECO:0000259" key="8">
    <source>
        <dbReference type="Pfam" id="PF03460"/>
    </source>
</evidence>
<feature type="compositionally biased region" description="Low complexity" evidence="7">
    <location>
        <begin position="423"/>
        <end position="440"/>
    </location>
</feature>
<evidence type="ECO:0000256" key="1">
    <source>
        <dbReference type="ARBA" id="ARBA00022485"/>
    </source>
</evidence>
<dbReference type="InterPro" id="IPR036136">
    <property type="entry name" value="Nit/Sulf_reduc_fer-like_dom_sf"/>
</dbReference>
<comment type="caution">
    <text evidence="9">The sequence shown here is derived from an EMBL/GenBank/DDBJ whole genome shotgun (WGS) entry which is preliminary data.</text>
</comment>
<feature type="compositionally biased region" description="Pro residues" evidence="7">
    <location>
        <begin position="412"/>
        <end position="422"/>
    </location>
</feature>
<evidence type="ECO:0000256" key="6">
    <source>
        <dbReference type="ARBA" id="ARBA00023014"/>
    </source>
</evidence>
<dbReference type="Pfam" id="PF03460">
    <property type="entry name" value="NIR_SIR_ferr"/>
    <property type="match status" value="2"/>
</dbReference>
<dbReference type="Proteomes" id="UP001501251">
    <property type="component" value="Unassembled WGS sequence"/>
</dbReference>
<dbReference type="Gene3D" id="3.90.480.10">
    <property type="entry name" value="Sulfite Reductase Hemoprotein,Domain 2"/>
    <property type="match status" value="1"/>
</dbReference>
<feature type="region of interest" description="Disordered" evidence="7">
    <location>
        <begin position="410"/>
        <end position="455"/>
    </location>
</feature>
<evidence type="ECO:0000256" key="3">
    <source>
        <dbReference type="ARBA" id="ARBA00022723"/>
    </source>
</evidence>
<organism evidence="9 10">
    <name type="scientific">Streptosporangium oxazolinicum</name>
    <dbReference type="NCBI Taxonomy" id="909287"/>
    <lineage>
        <taxon>Bacteria</taxon>
        <taxon>Bacillati</taxon>
        <taxon>Actinomycetota</taxon>
        <taxon>Actinomycetes</taxon>
        <taxon>Streptosporangiales</taxon>
        <taxon>Streptosporangiaceae</taxon>
        <taxon>Streptosporangium</taxon>
    </lineage>
</organism>
<keyword evidence="3" id="KW-0479">Metal-binding</keyword>
<keyword evidence="4" id="KW-0560">Oxidoreductase</keyword>
<evidence type="ECO:0000256" key="4">
    <source>
        <dbReference type="ARBA" id="ARBA00023002"/>
    </source>
</evidence>
<dbReference type="InterPro" id="IPR005117">
    <property type="entry name" value="NiRdtase/SiRdtase_haem-b_fer"/>
</dbReference>
<feature type="domain" description="Nitrite/Sulfite reductase ferredoxin-like" evidence="8">
    <location>
        <begin position="29"/>
        <end position="76"/>
    </location>
</feature>
<dbReference type="InterPro" id="IPR045854">
    <property type="entry name" value="NO2/SO3_Rdtase_4Fe4S_sf"/>
</dbReference>
<keyword evidence="5" id="KW-0408">Iron</keyword>
<feature type="domain" description="Nitrite/Sulfite reductase ferredoxin-like" evidence="8">
    <location>
        <begin position="312"/>
        <end position="371"/>
    </location>
</feature>
<dbReference type="RefSeq" id="WP_344919716.1">
    <property type="nucleotide sequence ID" value="NZ_BAABAQ010000007.1"/>
</dbReference>
<proteinExistence type="predicted"/>
<dbReference type="SUPFAM" id="SSF55124">
    <property type="entry name" value="Nitrite/Sulfite reductase N-terminal domain-like"/>
    <property type="match status" value="2"/>
</dbReference>
<evidence type="ECO:0000256" key="5">
    <source>
        <dbReference type="ARBA" id="ARBA00023004"/>
    </source>
</evidence>
<dbReference type="PANTHER" id="PTHR32439">
    <property type="entry name" value="FERREDOXIN--NITRITE REDUCTASE, CHLOROPLASTIC"/>
    <property type="match status" value="1"/>
</dbReference>